<feature type="non-terminal residue" evidence="8">
    <location>
        <position position="1"/>
    </location>
</feature>
<dbReference type="RefSeq" id="XP_051358413.1">
    <property type="nucleotide sequence ID" value="XM_051510714.1"/>
</dbReference>
<dbReference type="EC" id="5.6.2.4" evidence="5"/>
<dbReference type="InterPro" id="IPR014001">
    <property type="entry name" value="Helicase_ATP-bd"/>
</dbReference>
<protein>
    <recommendedName>
        <fullName evidence="5">DNA 3'-5' helicase</fullName>
        <ecNumber evidence="5">5.6.2.4</ecNumber>
    </recommendedName>
</protein>
<dbReference type="GO" id="GO:0009378">
    <property type="term" value="F:four-way junction helicase activity"/>
    <property type="evidence" value="ECO:0007669"/>
    <property type="project" value="TreeGrafter"/>
</dbReference>
<dbReference type="GO" id="GO:0005524">
    <property type="term" value="F:ATP binding"/>
    <property type="evidence" value="ECO:0007669"/>
    <property type="project" value="UniProtKB-KW"/>
</dbReference>
<dbReference type="GO" id="GO:0003676">
    <property type="term" value="F:nucleic acid binding"/>
    <property type="evidence" value="ECO:0007669"/>
    <property type="project" value="InterPro"/>
</dbReference>
<dbReference type="OrthoDB" id="5075206at2759"/>
<dbReference type="GeneID" id="75830596"/>
<keyword evidence="9" id="KW-1185">Reference proteome</keyword>
<keyword evidence="3" id="KW-0067">ATP-binding</keyword>
<evidence type="ECO:0000256" key="3">
    <source>
        <dbReference type="ARBA" id="ARBA00022840"/>
    </source>
</evidence>
<dbReference type="PROSITE" id="PS51194">
    <property type="entry name" value="HELICASE_CTER"/>
    <property type="match status" value="1"/>
</dbReference>
<dbReference type="SUPFAM" id="SSF52540">
    <property type="entry name" value="P-loop containing nucleoside triphosphate hydrolases"/>
    <property type="match status" value="1"/>
</dbReference>
<feature type="domain" description="Helicase ATP-binding" evidence="6">
    <location>
        <begin position="133"/>
        <end position="290"/>
    </location>
</feature>
<accession>A0A9Q0B7H6</accession>
<dbReference type="InterPro" id="IPR027417">
    <property type="entry name" value="P-loop_NTPase"/>
</dbReference>
<comment type="catalytic activity">
    <reaction evidence="4">
        <text>Couples ATP hydrolysis with the unwinding of duplex DNA by translocating in the 3'-5' direction.</text>
        <dbReference type="EC" id="5.6.2.4"/>
    </reaction>
</comment>
<dbReference type="PANTHER" id="PTHR13710:SF154">
    <property type="entry name" value="RECQ HELICASE, PUTATIVE (AFU_ORTHOLOGUE AFUA_6G14720)-RELATED"/>
    <property type="match status" value="1"/>
</dbReference>
<evidence type="ECO:0000313" key="8">
    <source>
        <dbReference type="EMBL" id="KAI6777557.1"/>
    </source>
</evidence>
<dbReference type="Proteomes" id="UP001055219">
    <property type="component" value="Unassembled WGS sequence"/>
</dbReference>
<evidence type="ECO:0000256" key="1">
    <source>
        <dbReference type="ARBA" id="ARBA00005446"/>
    </source>
</evidence>
<gene>
    <name evidence="8" type="ORF">J7T54_004107</name>
</gene>
<evidence type="ECO:0000313" key="9">
    <source>
        <dbReference type="Proteomes" id="UP001055219"/>
    </source>
</evidence>
<reference evidence="8" key="2">
    <citation type="submission" date="2022-07" db="EMBL/GenBank/DDBJ databases">
        <authorList>
            <person name="Goncalves M.F.M."/>
            <person name="Hilario S."/>
            <person name="Van De Peer Y."/>
            <person name="Esteves A.C."/>
            <person name="Alves A."/>
        </authorList>
    </citation>
    <scope>NUCLEOTIDE SEQUENCE</scope>
    <source>
        <strain evidence="8">MUM 19.33</strain>
    </source>
</reference>
<dbReference type="Pfam" id="PF00270">
    <property type="entry name" value="DEAD"/>
    <property type="match status" value="1"/>
</dbReference>
<evidence type="ECO:0000256" key="4">
    <source>
        <dbReference type="ARBA" id="ARBA00034617"/>
    </source>
</evidence>
<dbReference type="PROSITE" id="PS51192">
    <property type="entry name" value="HELICASE_ATP_BIND_1"/>
    <property type="match status" value="1"/>
</dbReference>
<evidence type="ECO:0000259" key="6">
    <source>
        <dbReference type="PROSITE" id="PS51192"/>
    </source>
</evidence>
<dbReference type="SMART" id="SM00487">
    <property type="entry name" value="DEXDc"/>
    <property type="match status" value="1"/>
</dbReference>
<reference evidence="8" key="1">
    <citation type="journal article" date="2021" name="J Fungi (Basel)">
        <title>Genomic and Metabolomic Analyses of the Marine Fungus Emericellopsis cladophorae: Insights into Saltwater Adaptability Mechanisms and Its Biosynthetic Potential.</title>
        <authorList>
            <person name="Goncalves M.F.M."/>
            <person name="Hilario S."/>
            <person name="Van de Peer Y."/>
            <person name="Esteves A.C."/>
            <person name="Alves A."/>
        </authorList>
    </citation>
    <scope>NUCLEOTIDE SEQUENCE</scope>
    <source>
        <strain evidence="8">MUM 19.33</strain>
    </source>
</reference>
<dbReference type="GO" id="GO:0000724">
    <property type="term" value="P:double-strand break repair via homologous recombination"/>
    <property type="evidence" value="ECO:0007669"/>
    <property type="project" value="TreeGrafter"/>
</dbReference>
<dbReference type="PANTHER" id="PTHR13710">
    <property type="entry name" value="DNA HELICASE RECQ FAMILY MEMBER"/>
    <property type="match status" value="1"/>
</dbReference>
<dbReference type="EMBL" id="JAGIXG020000201">
    <property type="protein sequence ID" value="KAI6777557.1"/>
    <property type="molecule type" value="Genomic_DNA"/>
</dbReference>
<dbReference type="Gene3D" id="3.40.50.300">
    <property type="entry name" value="P-loop containing nucleotide triphosphate hydrolases"/>
    <property type="match status" value="2"/>
</dbReference>
<dbReference type="InterPro" id="IPR001650">
    <property type="entry name" value="Helicase_C-like"/>
</dbReference>
<organism evidence="8 9">
    <name type="scientific">Emericellopsis cladophorae</name>
    <dbReference type="NCBI Taxonomy" id="2686198"/>
    <lineage>
        <taxon>Eukaryota</taxon>
        <taxon>Fungi</taxon>
        <taxon>Dikarya</taxon>
        <taxon>Ascomycota</taxon>
        <taxon>Pezizomycotina</taxon>
        <taxon>Sordariomycetes</taxon>
        <taxon>Hypocreomycetidae</taxon>
        <taxon>Hypocreales</taxon>
        <taxon>Bionectriaceae</taxon>
        <taxon>Emericellopsis</taxon>
    </lineage>
</organism>
<evidence type="ECO:0000256" key="5">
    <source>
        <dbReference type="ARBA" id="ARBA00034808"/>
    </source>
</evidence>
<dbReference type="InterPro" id="IPR011545">
    <property type="entry name" value="DEAD/DEAH_box_helicase_dom"/>
</dbReference>
<dbReference type="GO" id="GO:0043138">
    <property type="term" value="F:3'-5' DNA helicase activity"/>
    <property type="evidence" value="ECO:0007669"/>
    <property type="project" value="UniProtKB-EC"/>
</dbReference>
<dbReference type="GO" id="GO:0005737">
    <property type="term" value="C:cytoplasm"/>
    <property type="evidence" value="ECO:0007669"/>
    <property type="project" value="TreeGrafter"/>
</dbReference>
<evidence type="ECO:0000256" key="2">
    <source>
        <dbReference type="ARBA" id="ARBA00022741"/>
    </source>
</evidence>
<keyword evidence="2" id="KW-0547">Nucleotide-binding</keyword>
<proteinExistence type="inferred from homology"/>
<dbReference type="Pfam" id="PF00271">
    <property type="entry name" value="Helicase_C"/>
    <property type="match status" value="1"/>
</dbReference>
<sequence>DTVEEAAEEDDLLVDLAEGSNHSFRTFNHAYAGSTTLAINTIMHRAYRASLSWRTLFRVDEVLAKESAARTSQGHKRQGSALETGVVGAYKKARLRSRPEATEIELVAAARTLYNNPSMQLRRPGQREAILAALGPRAAEQVVVVLATGSGKTLLVMLSAMLKGAGTTILILPTVALRSNILERLREAGVKAIVWAPGESRAAPLVIVSAEAACTRGFLDYAFRLEAQQRLDRIVVDECHLTLTATFRKSMVRLGSFVRQVRTQSVWLTATLPPSFEEAFARQNFLVRPRIVRESTNRANVRYRIERYRGPGTLCDQTVDFVRNLLASGGGLELDRDTTQDDSYGKARMIIYCPTLDAVTELAEALGCLMYVGDREMMSSEDKDAAIERWLHPAGSPVIVATSALGVGFDYPHVRWVVHAGPPRRMTDFSQESGRAGRDRKPAESIILLSAGWRPGEPADLDEESMQLYLTGRHCLRAVISQFLDQPLDWRWCMADEDELCGVCPRPYTEPRPVGQLILPDVAKKAEATELGQDATTDPGPVYIGSTETNEYTGPDEVLRRARLDEETLGRFEARLEAMRGCCLLCRIEGGRPFDHAAATCGRRWPWIRAKEKTIRACRDEGKPWMAKFTACFRCYMPQALCTMADPDARATQDSANECRFRDIVMPLCYGAFFRAGPRALIKKHSPRAFRNIDDYMRWLGEPSELGGTLCVQAVRIADILLREI</sequence>
<name>A0A9Q0B7H6_9HYPO</name>
<dbReference type="GO" id="GO:0005694">
    <property type="term" value="C:chromosome"/>
    <property type="evidence" value="ECO:0007669"/>
    <property type="project" value="TreeGrafter"/>
</dbReference>
<comment type="similarity">
    <text evidence="1">Belongs to the helicase family. RecQ subfamily.</text>
</comment>
<dbReference type="AlphaFoldDB" id="A0A9Q0B7H6"/>
<evidence type="ECO:0000259" key="7">
    <source>
        <dbReference type="PROSITE" id="PS51194"/>
    </source>
</evidence>
<comment type="caution">
    <text evidence="8">The sequence shown here is derived from an EMBL/GenBank/DDBJ whole genome shotgun (WGS) entry which is preliminary data.</text>
</comment>
<dbReference type="SMART" id="SM00490">
    <property type="entry name" value="HELICc"/>
    <property type="match status" value="1"/>
</dbReference>
<feature type="domain" description="Helicase C-terminal" evidence="7">
    <location>
        <begin position="339"/>
        <end position="491"/>
    </location>
</feature>